<proteinExistence type="predicted"/>
<evidence type="ECO:0000313" key="3">
    <source>
        <dbReference type="Proteomes" id="UP000295543"/>
    </source>
</evidence>
<dbReference type="Proteomes" id="UP000295543">
    <property type="component" value="Unassembled WGS sequence"/>
</dbReference>
<feature type="region of interest" description="Disordered" evidence="1">
    <location>
        <begin position="81"/>
        <end position="113"/>
    </location>
</feature>
<dbReference type="AlphaFoldDB" id="A0A4R5UC03"/>
<comment type="caution">
    <text evidence="2">The sequence shown here is derived from an EMBL/GenBank/DDBJ whole genome shotgun (WGS) entry which is preliminary data.</text>
</comment>
<evidence type="ECO:0000256" key="1">
    <source>
        <dbReference type="SAM" id="MobiDB-lite"/>
    </source>
</evidence>
<accession>A0A4R5UC03</accession>
<sequence>MPHRPPDASVPDPAALDRLVALLRADDVDAAIDAGLMDAWPDGCADTLTPDARDLLLATRRRLRAAWDARARFEARNARLAQRAAERDAGRRMPPPGESVDDAPTSRPALPTGAAALLARAKARAGGGTS</sequence>
<keyword evidence="3" id="KW-1185">Reference proteome</keyword>
<gene>
    <name evidence="2" type="ORF">E2F49_01515</name>
</gene>
<name>A0A4R5UC03_9GAMM</name>
<dbReference type="RefSeq" id="WP_133392323.1">
    <property type="nucleotide sequence ID" value="NZ_SMTG01000002.1"/>
</dbReference>
<dbReference type="EMBL" id="SMTG01000002">
    <property type="protein sequence ID" value="TDK32774.1"/>
    <property type="molecule type" value="Genomic_DNA"/>
</dbReference>
<protein>
    <submittedName>
        <fullName evidence="2">Uncharacterized protein</fullName>
    </submittedName>
</protein>
<organism evidence="2 3">
    <name type="scientific">Luteimonas terrae</name>
    <dbReference type="NCBI Taxonomy" id="1530191"/>
    <lineage>
        <taxon>Bacteria</taxon>
        <taxon>Pseudomonadati</taxon>
        <taxon>Pseudomonadota</taxon>
        <taxon>Gammaproteobacteria</taxon>
        <taxon>Lysobacterales</taxon>
        <taxon>Lysobacteraceae</taxon>
        <taxon>Luteimonas</taxon>
    </lineage>
</organism>
<reference evidence="2 3" key="1">
    <citation type="submission" date="2019-03" db="EMBL/GenBank/DDBJ databases">
        <title>Luteimonas zhaokaii sp.nov., isolated from the rectal contents of Plateau pika in Yushu, Qinghai Province, China.</title>
        <authorList>
            <person name="Zhang G."/>
        </authorList>
    </citation>
    <scope>NUCLEOTIDE SEQUENCE [LARGE SCALE GENOMIC DNA]</scope>
    <source>
        <strain evidence="2 3">THG-MD21</strain>
    </source>
</reference>
<evidence type="ECO:0000313" key="2">
    <source>
        <dbReference type="EMBL" id="TDK32774.1"/>
    </source>
</evidence>